<evidence type="ECO:0000313" key="7">
    <source>
        <dbReference type="Proteomes" id="UP000282957"/>
    </source>
</evidence>
<keyword evidence="7" id="KW-1185">Reference proteome</keyword>
<dbReference type="PANTHER" id="PTHR30006:SF3">
    <property type="entry name" value="THIAMINE-BINDING PERIPLASMIC PROTEIN"/>
    <property type="match status" value="1"/>
</dbReference>
<organism evidence="6 7">
    <name type="scientific">Rhodovarius crocodyli</name>
    <dbReference type="NCBI Taxonomy" id="1979269"/>
    <lineage>
        <taxon>Bacteria</taxon>
        <taxon>Pseudomonadati</taxon>
        <taxon>Pseudomonadota</taxon>
        <taxon>Alphaproteobacteria</taxon>
        <taxon>Acetobacterales</taxon>
        <taxon>Roseomonadaceae</taxon>
        <taxon>Rhodovarius</taxon>
    </lineage>
</organism>
<gene>
    <name evidence="6" type="ORF">EOD42_00400</name>
</gene>
<dbReference type="InterPro" id="IPR006059">
    <property type="entry name" value="SBP"/>
</dbReference>
<dbReference type="AlphaFoldDB" id="A0A437MLS0"/>
<dbReference type="GO" id="GO:0015888">
    <property type="term" value="P:thiamine transport"/>
    <property type="evidence" value="ECO:0007669"/>
    <property type="project" value="TreeGrafter"/>
</dbReference>
<protein>
    <submittedName>
        <fullName evidence="6">ABC transporter substrate-binding protein</fullName>
    </submittedName>
</protein>
<dbReference type="PANTHER" id="PTHR30006">
    <property type="entry name" value="THIAMINE-BINDING PERIPLASMIC PROTEIN-RELATED"/>
    <property type="match status" value="1"/>
</dbReference>
<evidence type="ECO:0000256" key="5">
    <source>
        <dbReference type="ARBA" id="ARBA00022764"/>
    </source>
</evidence>
<keyword evidence="5" id="KW-0574">Periplasm</keyword>
<dbReference type="GO" id="GO:0030976">
    <property type="term" value="F:thiamine pyrophosphate binding"/>
    <property type="evidence" value="ECO:0007669"/>
    <property type="project" value="TreeGrafter"/>
</dbReference>
<dbReference type="GO" id="GO:0030288">
    <property type="term" value="C:outer membrane-bounded periplasmic space"/>
    <property type="evidence" value="ECO:0007669"/>
    <property type="project" value="TreeGrafter"/>
</dbReference>
<comment type="subcellular location">
    <subcellularLocation>
        <location evidence="1">Periplasm</location>
    </subcellularLocation>
</comment>
<dbReference type="GO" id="GO:0030975">
    <property type="term" value="F:thiamine binding"/>
    <property type="evidence" value="ECO:0007669"/>
    <property type="project" value="TreeGrafter"/>
</dbReference>
<sequence>MSRGTRDCTTTRGLHMTDTMILPRRLLLGAALATPALRGAKAAGEVIVRTPGGVYDDIMRQHVYDPFTRETGITVRPVAATGAKLIAMFRANNVELDLIDTGDKQLLALENMGALAPIAYDQWRWSKPEDIEPEVKKTYQCGNFTYATVLAYSKTAFPNAHPNSWAEFWDAGRFPGPRMLADAATGSPNFEFALLADGVPKDQIYPIDIDRALRAMTRIRPQIRRFWDTGALSAQMMSDQEVVLGSIWNGRLQTLIDRNAPLAYTWNEHMIQVQALGVFKDARNKEGAQRLADFMMQPNVQAAYAKQLIYGPTNKQAQQFLTAEEKARMPGGENSQRSGFYQNINWWEDNRDRVNRAWSRWVLR</sequence>
<comment type="similarity">
    <text evidence="2">Belongs to the bacterial solute-binding protein 1 family.</text>
</comment>
<evidence type="ECO:0000256" key="4">
    <source>
        <dbReference type="ARBA" id="ARBA00022729"/>
    </source>
</evidence>
<accession>A0A437MLS0</accession>
<evidence type="ECO:0000256" key="1">
    <source>
        <dbReference type="ARBA" id="ARBA00004418"/>
    </source>
</evidence>
<evidence type="ECO:0000313" key="6">
    <source>
        <dbReference type="EMBL" id="RVT98610.1"/>
    </source>
</evidence>
<proteinExistence type="inferred from homology"/>
<dbReference type="Proteomes" id="UP000282957">
    <property type="component" value="Unassembled WGS sequence"/>
</dbReference>
<evidence type="ECO:0000256" key="2">
    <source>
        <dbReference type="ARBA" id="ARBA00008520"/>
    </source>
</evidence>
<evidence type="ECO:0000256" key="3">
    <source>
        <dbReference type="ARBA" id="ARBA00022448"/>
    </source>
</evidence>
<dbReference type="Pfam" id="PF13416">
    <property type="entry name" value="SBP_bac_8"/>
    <property type="match status" value="1"/>
</dbReference>
<dbReference type="SUPFAM" id="SSF53850">
    <property type="entry name" value="Periplasmic binding protein-like II"/>
    <property type="match status" value="1"/>
</dbReference>
<name>A0A437MLS0_9PROT</name>
<dbReference type="CDD" id="cd13589">
    <property type="entry name" value="PBP2_polyamine_RpCGA009"/>
    <property type="match status" value="1"/>
</dbReference>
<dbReference type="EMBL" id="SACL01000001">
    <property type="protein sequence ID" value="RVT98610.1"/>
    <property type="molecule type" value="Genomic_DNA"/>
</dbReference>
<comment type="caution">
    <text evidence="6">The sequence shown here is derived from an EMBL/GenBank/DDBJ whole genome shotgun (WGS) entry which is preliminary data.</text>
</comment>
<dbReference type="Gene3D" id="3.40.190.10">
    <property type="entry name" value="Periplasmic binding protein-like II"/>
    <property type="match status" value="2"/>
</dbReference>
<dbReference type="OrthoDB" id="9815444at2"/>
<keyword evidence="4" id="KW-0732">Signal</keyword>
<keyword evidence="3" id="KW-0813">Transport</keyword>
<reference evidence="6 7" key="1">
    <citation type="submission" date="2019-01" db="EMBL/GenBank/DDBJ databases">
        <authorList>
            <person name="Chen W.-M."/>
        </authorList>
    </citation>
    <scope>NUCLEOTIDE SEQUENCE [LARGE SCALE GENOMIC DNA]</scope>
    <source>
        <strain evidence="6 7">CCP-6</strain>
    </source>
</reference>